<protein>
    <submittedName>
        <fullName evidence="9">Protein NYNRIN-like</fullName>
    </submittedName>
</protein>
<dbReference type="OrthoDB" id="9908810at2759"/>
<dbReference type="PANTHER" id="PTHR41694">
    <property type="entry name" value="ENDOGENOUS RETROVIRUS GROUP K MEMBER POL PROTEIN"/>
    <property type="match status" value="1"/>
</dbReference>
<keyword evidence="4" id="KW-0255">Endonuclease</keyword>
<dbReference type="Pfam" id="PF00665">
    <property type="entry name" value="rve"/>
    <property type="match status" value="1"/>
</dbReference>
<reference evidence="9" key="3">
    <citation type="submission" date="2025-08" db="UniProtKB">
        <authorList>
            <consortium name="RefSeq"/>
        </authorList>
    </citation>
    <scope>IDENTIFICATION</scope>
    <source>
        <strain evidence="9">17A/GY</strain>
        <tissue evidence="9">Liver</tissue>
    </source>
</reference>
<evidence type="ECO:0000256" key="2">
    <source>
        <dbReference type="ARBA" id="ARBA00022695"/>
    </source>
</evidence>
<evidence type="ECO:0000313" key="8">
    <source>
        <dbReference type="Proteomes" id="UP001108280"/>
    </source>
</evidence>
<dbReference type="InterPro" id="IPR036397">
    <property type="entry name" value="RNaseH_sf"/>
</dbReference>
<proteinExistence type="predicted"/>
<evidence type="ECO:0000259" key="7">
    <source>
        <dbReference type="PROSITE" id="PS50994"/>
    </source>
</evidence>
<dbReference type="Proteomes" id="UP001108280">
    <property type="component" value="Chromosome 5"/>
</dbReference>
<keyword evidence="1" id="KW-0808">Transferase</keyword>
<evidence type="ECO:0000313" key="9">
    <source>
        <dbReference type="RefSeq" id="XP_035301068.1"/>
    </source>
</evidence>
<dbReference type="Gene3D" id="1.10.340.70">
    <property type="match status" value="1"/>
</dbReference>
<dbReference type="GeneID" id="118238844"/>
<keyword evidence="3" id="KW-0540">Nuclease</keyword>
<keyword evidence="5" id="KW-0378">Hydrolase</keyword>
<evidence type="ECO:0000256" key="4">
    <source>
        <dbReference type="ARBA" id="ARBA00022759"/>
    </source>
</evidence>
<dbReference type="PROSITE" id="PS50994">
    <property type="entry name" value="INTEGRASE"/>
    <property type="match status" value="1"/>
</dbReference>
<evidence type="ECO:0000256" key="1">
    <source>
        <dbReference type="ARBA" id="ARBA00022679"/>
    </source>
</evidence>
<dbReference type="AlphaFoldDB" id="A0A9J7K7V4"/>
<reference evidence="8" key="2">
    <citation type="journal article" date="2020" name="Biotechnol. Bioeng.">
        <title>Chromosome-scale scaffolds for the Chinese hamster reference genome assembly to facilitate the study of the CHO epigenome.</title>
        <authorList>
            <person name="Hilliard W."/>
            <person name="MacDonald M."/>
            <person name="Lee K.H."/>
        </authorList>
    </citation>
    <scope>NUCLEOTIDE SEQUENCE [LARGE SCALE GENOMIC DNA]</scope>
    <source>
        <strain evidence="8">17A/GY</strain>
    </source>
</reference>
<dbReference type="RefSeq" id="XP_035301068.1">
    <property type="nucleotide sequence ID" value="XM_035445177.1"/>
</dbReference>
<dbReference type="GO" id="GO:0016787">
    <property type="term" value="F:hydrolase activity"/>
    <property type="evidence" value="ECO:0007669"/>
    <property type="project" value="UniProtKB-KW"/>
</dbReference>
<dbReference type="GO" id="GO:0004519">
    <property type="term" value="F:endonuclease activity"/>
    <property type="evidence" value="ECO:0007669"/>
    <property type="project" value="UniProtKB-KW"/>
</dbReference>
<dbReference type="GO" id="GO:0003676">
    <property type="term" value="F:nucleic acid binding"/>
    <property type="evidence" value="ECO:0007669"/>
    <property type="project" value="InterPro"/>
</dbReference>
<dbReference type="InterPro" id="IPR039464">
    <property type="entry name" value="Gag-pol_Znf-H3C2"/>
</dbReference>
<dbReference type="Gene3D" id="3.30.420.10">
    <property type="entry name" value="Ribonuclease H-like superfamily/Ribonuclease H"/>
    <property type="match status" value="1"/>
</dbReference>
<evidence type="ECO:0000256" key="5">
    <source>
        <dbReference type="ARBA" id="ARBA00022801"/>
    </source>
</evidence>
<dbReference type="Pfam" id="PF16721">
    <property type="entry name" value="zf-H3C2"/>
    <property type="match status" value="1"/>
</dbReference>
<feature type="domain" description="Integrase catalytic" evidence="7">
    <location>
        <begin position="56"/>
        <end position="141"/>
    </location>
</feature>
<dbReference type="SUPFAM" id="SSF53098">
    <property type="entry name" value="Ribonuclease H-like"/>
    <property type="match status" value="1"/>
</dbReference>
<dbReference type="GO" id="GO:0003964">
    <property type="term" value="F:RNA-directed DNA polymerase activity"/>
    <property type="evidence" value="ECO:0007669"/>
    <property type="project" value="UniProtKB-KW"/>
</dbReference>
<keyword evidence="2" id="KW-0548">Nucleotidyltransferase</keyword>
<name>A0A9J7K7V4_CRIGR</name>
<dbReference type="InterPro" id="IPR001584">
    <property type="entry name" value="Integrase_cat-core"/>
</dbReference>
<keyword evidence="6" id="KW-0695">RNA-directed DNA polymerase</keyword>
<dbReference type="KEGG" id="cge:118238844"/>
<dbReference type="GO" id="GO:0015074">
    <property type="term" value="P:DNA integration"/>
    <property type="evidence" value="ECO:0007669"/>
    <property type="project" value="InterPro"/>
</dbReference>
<evidence type="ECO:0000256" key="3">
    <source>
        <dbReference type="ARBA" id="ARBA00022722"/>
    </source>
</evidence>
<accession>A0A9J7K7V4</accession>
<dbReference type="PANTHER" id="PTHR41694:SF5">
    <property type="entry name" value="RIBONUCLEASE H"/>
    <property type="match status" value="1"/>
</dbReference>
<keyword evidence="8" id="KW-1185">Reference proteome</keyword>
<evidence type="ECO:0000256" key="6">
    <source>
        <dbReference type="ARBA" id="ARBA00022918"/>
    </source>
</evidence>
<organism evidence="8 9">
    <name type="scientific">Cricetulus griseus</name>
    <name type="common">Chinese hamster</name>
    <name type="synonym">Cricetulus barabensis griseus</name>
    <dbReference type="NCBI Taxonomy" id="10029"/>
    <lineage>
        <taxon>Eukaryota</taxon>
        <taxon>Metazoa</taxon>
        <taxon>Chordata</taxon>
        <taxon>Craniata</taxon>
        <taxon>Vertebrata</taxon>
        <taxon>Euteleostomi</taxon>
        <taxon>Mammalia</taxon>
        <taxon>Eutheria</taxon>
        <taxon>Euarchontoglires</taxon>
        <taxon>Glires</taxon>
        <taxon>Rodentia</taxon>
        <taxon>Myomorpha</taxon>
        <taxon>Muroidea</taxon>
        <taxon>Cricetidae</taxon>
        <taxon>Cricetinae</taxon>
        <taxon>Cricetulus</taxon>
    </lineage>
</organism>
<dbReference type="InterPro" id="IPR012337">
    <property type="entry name" value="RNaseH-like_sf"/>
</dbReference>
<reference evidence="8" key="1">
    <citation type="journal article" date="2018" name="Biotechnol. Bioeng.">
        <title>A reference genome of the Chinese hamster based on a hybrid assembly strategy.</title>
        <authorList>
            <person name="Rupp O."/>
            <person name="MacDonald M.L."/>
            <person name="Li S."/>
            <person name="Dhiman H."/>
            <person name="Polson S."/>
            <person name="Griep S."/>
            <person name="Heffner K."/>
            <person name="Hernandez I."/>
            <person name="Brinkrolf K."/>
            <person name="Jadhav V."/>
            <person name="Samoudi M."/>
            <person name="Hao H."/>
            <person name="Kingham B."/>
            <person name="Goesmann A."/>
            <person name="Betenbaugh M.J."/>
            <person name="Lewis N.E."/>
            <person name="Borth N."/>
            <person name="Lee K.H."/>
        </authorList>
    </citation>
    <scope>NUCLEOTIDE SEQUENCE [LARGE SCALE GENOMIC DNA]</scope>
    <source>
        <strain evidence="8">17A/GY</strain>
    </source>
</reference>
<gene>
    <name evidence="9" type="primary">LOC118238844</name>
</gene>
<sequence>MTHLSSKKMWELLEREEEFNFLLGKNDILKQVTEQCDACARVNASRLKLPPGNRVRGYRPGTHWEIDFTEIKPGKYGYKYLLIFVDTFSGWVEAFPTKHETAKIVTKKLLEEIFPRYGMPQVLGTDNGPAFVSQLIYRPSN</sequence>